<proteinExistence type="predicted"/>
<dbReference type="CDD" id="cd00048">
    <property type="entry name" value="DSRM_SF"/>
    <property type="match status" value="1"/>
</dbReference>
<accession>A0A0U1WHL5</accession>
<dbReference type="Pfam" id="PF00035">
    <property type="entry name" value="dsrm"/>
    <property type="match status" value="1"/>
</dbReference>
<dbReference type="Proteomes" id="UP000104899">
    <property type="component" value="Segment"/>
</dbReference>
<dbReference type="Gene3D" id="3.30.160.20">
    <property type="match status" value="1"/>
</dbReference>
<reference evidence="3" key="1">
    <citation type="submission" date="2014-02" db="EMBL/GenBank/DDBJ databases">
        <title>Bat coronavirus in China.</title>
        <authorList>
            <person name="Yang L."/>
            <person name="Wu Z."/>
            <person name="Jin Q."/>
        </authorList>
    </citation>
    <scope>NUCLEOTIDE SEQUENCE [LARGE SCALE GENOMIC DNA]</scope>
</reference>
<organism evidence="2 3">
    <name type="scientific">BtTp-BetaCoV/GX2012</name>
    <dbReference type="NCBI Taxonomy" id="1503304"/>
    <lineage>
        <taxon>Viruses</taxon>
        <taxon>Riboviria</taxon>
        <taxon>Orthornavirae</taxon>
        <taxon>Pisuviricota</taxon>
        <taxon>Pisoniviricetes</taxon>
        <taxon>Nidovirales</taxon>
        <taxon>Cornidovirineae</taxon>
        <taxon>Coronaviridae</taxon>
        <taxon>Orthocoronavirinae</taxon>
        <taxon>Betacoronavirus</taxon>
        <taxon>Merbecovirus</taxon>
        <taxon>Betacoronavirus tylonycteridis</taxon>
        <taxon>Bat coronavirus HKU4</taxon>
    </lineage>
</organism>
<protein>
    <recommendedName>
        <fullName evidence="1">DRBM domain-containing protein</fullName>
    </recommendedName>
</protein>
<name>A0A0U1WHL5_BCHK4</name>
<evidence type="ECO:0000313" key="3">
    <source>
        <dbReference type="Proteomes" id="UP000104899"/>
    </source>
</evidence>
<dbReference type="SUPFAM" id="SSF54768">
    <property type="entry name" value="dsRNA-binding domain-like"/>
    <property type="match status" value="1"/>
</dbReference>
<dbReference type="InterPro" id="IPR014720">
    <property type="entry name" value="dsRBD_dom"/>
</dbReference>
<sequence length="119" mass="14051">MDYVSLLNQFWQKQIKFYKETSSQYHYLYPPRFFYKPVLGNLQHPTKWCCTIKFYEYSAQATECTKALAKQDAARIICQQLQAAGLLNGMELQFRSCFADIFGKNRYDASKSYFFSKTT</sequence>
<feature type="domain" description="DRBM" evidence="1">
    <location>
        <begin position="3"/>
        <end position="81"/>
    </location>
</feature>
<evidence type="ECO:0000313" key="2">
    <source>
        <dbReference type="EMBL" id="AIA62354.1"/>
    </source>
</evidence>
<dbReference type="EMBL" id="KJ473822">
    <property type="protein sequence ID" value="AIA62354.1"/>
    <property type="molecule type" value="Genomic_RNA"/>
</dbReference>
<evidence type="ECO:0000259" key="1">
    <source>
        <dbReference type="Pfam" id="PF00035"/>
    </source>
</evidence>